<sequence length="176" mass="19769">MPKDAPQTSKQPTRALAVSLPLSLLKSGQILALTDDSKGGLILQKGFYCDWIPPGSLVGGCYDIDCTRIHVAGKVRFYAPNSQQERSQALQKRMGSLADIQDILNEPSSFRRAFLILRHLSQWLSYREMRGIPHDLLAQLVGVNPSTVRVFWKRYLLARQKRAQAEQAQAKPQVLI</sequence>
<dbReference type="Proteomes" id="UP001056708">
    <property type="component" value="Chromosome"/>
</dbReference>
<accession>A0ABY5APU3</accession>
<gene>
    <name evidence="1" type="ORF">NEA10_15630</name>
</gene>
<keyword evidence="2" id="KW-1185">Reference proteome</keyword>
<evidence type="ECO:0000313" key="2">
    <source>
        <dbReference type="Proteomes" id="UP001056708"/>
    </source>
</evidence>
<name>A0ABY5APU3_9CYAN</name>
<proteinExistence type="predicted"/>
<dbReference type="EMBL" id="CP098611">
    <property type="protein sequence ID" value="USR90264.1"/>
    <property type="molecule type" value="Genomic_DNA"/>
</dbReference>
<organism evidence="1 2">
    <name type="scientific">Phormidium yuhuli AB48</name>
    <dbReference type="NCBI Taxonomy" id="2940671"/>
    <lineage>
        <taxon>Bacteria</taxon>
        <taxon>Bacillati</taxon>
        <taxon>Cyanobacteriota</taxon>
        <taxon>Cyanophyceae</taxon>
        <taxon>Oscillatoriophycideae</taxon>
        <taxon>Oscillatoriales</taxon>
        <taxon>Oscillatoriaceae</taxon>
        <taxon>Phormidium</taxon>
        <taxon>Phormidium yuhuli</taxon>
    </lineage>
</organism>
<protein>
    <submittedName>
        <fullName evidence="1">Uncharacterized protein</fullName>
    </submittedName>
</protein>
<evidence type="ECO:0000313" key="1">
    <source>
        <dbReference type="EMBL" id="USR90264.1"/>
    </source>
</evidence>
<reference evidence="1" key="1">
    <citation type="submission" date="2022-06" db="EMBL/GenBank/DDBJ databases">
        <title>Genome sequence of Phormidium yuhuli AB48 isolated from an industrial photobioreactor environment.</title>
        <authorList>
            <person name="Qiu Y."/>
            <person name="Noonan A.J.C."/>
            <person name="Dofher K."/>
            <person name="Koch M."/>
            <person name="Kieft B."/>
            <person name="Lin X."/>
            <person name="Ziels R.M."/>
            <person name="Hallam S.J."/>
        </authorList>
    </citation>
    <scope>NUCLEOTIDE SEQUENCE</scope>
    <source>
        <strain evidence="1">AB48</strain>
    </source>
</reference>
<dbReference type="RefSeq" id="WP_252662227.1">
    <property type="nucleotide sequence ID" value="NZ_CP098611.1"/>
</dbReference>